<evidence type="ECO:0000313" key="11">
    <source>
        <dbReference type="Proteomes" id="UP000679575"/>
    </source>
</evidence>
<protein>
    <submittedName>
        <fullName evidence="10">TolC family protein</fullName>
    </submittedName>
</protein>
<dbReference type="InterPro" id="IPR003423">
    <property type="entry name" value="OMP_efflux"/>
</dbReference>
<proteinExistence type="inferred from homology"/>
<comment type="subcellular location">
    <subcellularLocation>
        <location evidence="1">Cell outer membrane</location>
    </subcellularLocation>
</comment>
<keyword evidence="8" id="KW-0175">Coiled coil</keyword>
<comment type="similarity">
    <text evidence="2">Belongs to the outer membrane factor (OMF) (TC 1.B.17) family.</text>
</comment>
<keyword evidence="5" id="KW-0812">Transmembrane</keyword>
<dbReference type="Pfam" id="PF02321">
    <property type="entry name" value="OEP"/>
    <property type="match status" value="2"/>
</dbReference>
<evidence type="ECO:0000256" key="4">
    <source>
        <dbReference type="ARBA" id="ARBA00022452"/>
    </source>
</evidence>
<sequence length="434" mass="47531">MNYKKCSLIFVLTLGILNCTLTAKSLGSELGDLLRATLDNPSVLSSRLQSEAARLQIDAARGKFYGQAAVGYDQRRYEGPHVVGYYAPGTLPDPLIDNNVTVLSISYRLPLDIFGQIAASVDNANNQAVAAHLLYRRQQLRKLHQTLGAYYTLYALKKRKLALLAYKGQVERMHKRLTEEVALGRSAHVQLTYAESQLARLLSDETQIQGDIFATQASLSESSGKPNVIVEAEVLVPELTNTSVQDALTVKIAKAAEQSAQSAVKEARANLMPQVSLDGNFGKNYAGNGDSRDTWSIGINISLPFGVSSYRQLDAVRASAKASQEATRATLREAEAAYSSLSAQYDMARTEIVALEKEVVYRSELVKVERKMHSLGSQTMENLFRHEDDLLEAETRLAQAQAKAVAAWSGIQMLIGTKPNAYIAALETISADRE</sequence>
<dbReference type="SUPFAM" id="SSF56954">
    <property type="entry name" value="Outer membrane efflux proteins (OEP)"/>
    <property type="match status" value="1"/>
</dbReference>
<dbReference type="Gene3D" id="1.20.1600.10">
    <property type="entry name" value="Outer membrane efflux proteins (OEP)"/>
    <property type="match status" value="1"/>
</dbReference>
<keyword evidence="11" id="KW-1185">Reference proteome</keyword>
<evidence type="ECO:0000313" key="10">
    <source>
        <dbReference type="EMBL" id="QUN06977.1"/>
    </source>
</evidence>
<dbReference type="PANTHER" id="PTHR30026">
    <property type="entry name" value="OUTER MEMBRANE PROTEIN TOLC"/>
    <property type="match status" value="1"/>
</dbReference>
<keyword evidence="3" id="KW-0813">Transport</keyword>
<reference evidence="10 11" key="1">
    <citation type="submission" date="2021-04" db="EMBL/GenBank/DDBJ databases">
        <title>Novel species identification of genus Shewanella.</title>
        <authorList>
            <person name="Liu G."/>
        </authorList>
    </citation>
    <scope>NUCLEOTIDE SEQUENCE [LARGE SCALE GENOMIC DNA]</scope>
    <source>
        <strain evidence="10 11">FJAT-54481</strain>
    </source>
</reference>
<evidence type="ECO:0000256" key="5">
    <source>
        <dbReference type="ARBA" id="ARBA00022692"/>
    </source>
</evidence>
<dbReference type="EMBL" id="CP073587">
    <property type="protein sequence ID" value="QUN06977.1"/>
    <property type="molecule type" value="Genomic_DNA"/>
</dbReference>
<feature type="signal peptide" evidence="9">
    <location>
        <begin position="1"/>
        <end position="23"/>
    </location>
</feature>
<dbReference type="RefSeq" id="WP_212595982.1">
    <property type="nucleotide sequence ID" value="NZ_CP073587.1"/>
</dbReference>
<feature type="chain" id="PRO_5046366259" evidence="9">
    <location>
        <begin position="24"/>
        <end position="434"/>
    </location>
</feature>
<evidence type="ECO:0000256" key="6">
    <source>
        <dbReference type="ARBA" id="ARBA00023136"/>
    </source>
</evidence>
<accession>A0ABX7YVY7</accession>
<dbReference type="PANTHER" id="PTHR30026:SF20">
    <property type="entry name" value="OUTER MEMBRANE PROTEIN TOLC"/>
    <property type="match status" value="1"/>
</dbReference>
<evidence type="ECO:0000256" key="2">
    <source>
        <dbReference type="ARBA" id="ARBA00007613"/>
    </source>
</evidence>
<dbReference type="InterPro" id="IPR051906">
    <property type="entry name" value="TolC-like"/>
</dbReference>
<keyword evidence="6" id="KW-0472">Membrane</keyword>
<name>A0ABX7YVY7_9GAMM</name>
<evidence type="ECO:0000256" key="7">
    <source>
        <dbReference type="ARBA" id="ARBA00023237"/>
    </source>
</evidence>
<evidence type="ECO:0000256" key="1">
    <source>
        <dbReference type="ARBA" id="ARBA00004442"/>
    </source>
</evidence>
<evidence type="ECO:0000256" key="8">
    <source>
        <dbReference type="SAM" id="Coils"/>
    </source>
</evidence>
<gene>
    <name evidence="10" type="ORF">KDN34_05955</name>
</gene>
<keyword evidence="9" id="KW-0732">Signal</keyword>
<dbReference type="Proteomes" id="UP000679575">
    <property type="component" value="Chromosome"/>
</dbReference>
<keyword evidence="7" id="KW-0998">Cell outer membrane</keyword>
<keyword evidence="4" id="KW-1134">Transmembrane beta strand</keyword>
<evidence type="ECO:0000256" key="3">
    <source>
        <dbReference type="ARBA" id="ARBA00022448"/>
    </source>
</evidence>
<evidence type="ECO:0000256" key="9">
    <source>
        <dbReference type="SAM" id="SignalP"/>
    </source>
</evidence>
<organism evidence="10 11">
    <name type="scientific">Shewanella yunxiaonensis</name>
    <dbReference type="NCBI Taxonomy" id="2829809"/>
    <lineage>
        <taxon>Bacteria</taxon>
        <taxon>Pseudomonadati</taxon>
        <taxon>Pseudomonadota</taxon>
        <taxon>Gammaproteobacteria</taxon>
        <taxon>Alteromonadales</taxon>
        <taxon>Shewanellaceae</taxon>
        <taxon>Shewanella</taxon>
    </lineage>
</organism>
<feature type="coiled-coil region" evidence="8">
    <location>
        <begin position="331"/>
        <end position="358"/>
    </location>
</feature>